<accession>A0A3P8HVX4</accession>
<dbReference type="OrthoDB" id="68328at2759"/>
<name>A0A183GRF3_HELPZ</name>
<accession>A0A183GRF3</accession>
<reference evidence="2 3" key="1">
    <citation type="submission" date="2018-11" db="EMBL/GenBank/DDBJ databases">
        <authorList>
            <consortium name="Pathogen Informatics"/>
        </authorList>
    </citation>
    <scope>NUCLEOTIDE SEQUENCE [LARGE SCALE GENOMIC DNA]</scope>
</reference>
<protein>
    <submittedName>
        <fullName evidence="4">SET domain-containing protein</fullName>
    </submittedName>
</protein>
<dbReference type="WBParaSite" id="HPBE_0002527301-mRNA-1">
    <property type="protein sequence ID" value="HPBE_0002527301-mRNA-1"/>
    <property type="gene ID" value="HPBE_0002527301"/>
</dbReference>
<evidence type="ECO:0000313" key="2">
    <source>
        <dbReference type="EMBL" id="VDP50193.1"/>
    </source>
</evidence>
<dbReference type="Proteomes" id="UP000050761">
    <property type="component" value="Unassembled WGS sequence"/>
</dbReference>
<evidence type="ECO:0000313" key="3">
    <source>
        <dbReference type="Proteomes" id="UP000050761"/>
    </source>
</evidence>
<sequence>MSGSVEPDAAVHQDDMPDVPSWKELKSIPEHLPLVRRDIAEGRIEARAAAERMLKFYEDRERQSEGDLFEIRPVSIERHIGLGDLDNSRTFHSCNDFNPSLVFSLDHNVWMHQHEMRADRWMLFENTSSAAGRFSLEKIPFSFPRYVCCGCCF</sequence>
<reference evidence="4" key="2">
    <citation type="submission" date="2019-09" db="UniProtKB">
        <authorList>
            <consortium name="WormBaseParasite"/>
        </authorList>
    </citation>
    <scope>IDENTIFICATION</scope>
</reference>
<dbReference type="Gene3D" id="2.40.160.210">
    <property type="entry name" value="Acyl-CoA thioesterase, double hotdog domain"/>
    <property type="match status" value="1"/>
</dbReference>
<feature type="region of interest" description="Disordered" evidence="1">
    <location>
        <begin position="1"/>
        <end position="22"/>
    </location>
</feature>
<gene>
    <name evidence="2" type="ORF">HPBE_LOCUS25273</name>
</gene>
<dbReference type="EMBL" id="UZAH01037643">
    <property type="protein sequence ID" value="VDP50193.1"/>
    <property type="molecule type" value="Genomic_DNA"/>
</dbReference>
<feature type="compositionally biased region" description="Basic and acidic residues" evidence="1">
    <location>
        <begin position="9"/>
        <end position="22"/>
    </location>
</feature>
<proteinExistence type="predicted"/>
<dbReference type="AlphaFoldDB" id="A0A183GRF3"/>
<dbReference type="SUPFAM" id="SSF54637">
    <property type="entry name" value="Thioesterase/thiol ester dehydrase-isomerase"/>
    <property type="match status" value="1"/>
</dbReference>
<keyword evidence="3" id="KW-1185">Reference proteome</keyword>
<organism evidence="3 4">
    <name type="scientific">Heligmosomoides polygyrus</name>
    <name type="common">Parasitic roundworm</name>
    <dbReference type="NCBI Taxonomy" id="6339"/>
    <lineage>
        <taxon>Eukaryota</taxon>
        <taxon>Metazoa</taxon>
        <taxon>Ecdysozoa</taxon>
        <taxon>Nematoda</taxon>
        <taxon>Chromadorea</taxon>
        <taxon>Rhabditida</taxon>
        <taxon>Rhabditina</taxon>
        <taxon>Rhabditomorpha</taxon>
        <taxon>Strongyloidea</taxon>
        <taxon>Heligmosomidae</taxon>
        <taxon>Heligmosomoides</taxon>
    </lineage>
</organism>
<evidence type="ECO:0000256" key="1">
    <source>
        <dbReference type="SAM" id="MobiDB-lite"/>
    </source>
</evidence>
<dbReference type="InterPro" id="IPR029069">
    <property type="entry name" value="HotDog_dom_sf"/>
</dbReference>
<evidence type="ECO:0000313" key="4">
    <source>
        <dbReference type="WBParaSite" id="HPBE_0002527301-mRNA-1"/>
    </source>
</evidence>
<dbReference type="InterPro" id="IPR042171">
    <property type="entry name" value="Acyl-CoA_hotdog"/>
</dbReference>